<dbReference type="FunFam" id="2.60.40.420:FF:000045">
    <property type="entry name" value="Laccase 2"/>
    <property type="match status" value="1"/>
</dbReference>
<organism evidence="11 12">
    <name type="scientific">Sphagnurus paluster</name>
    <dbReference type="NCBI Taxonomy" id="117069"/>
    <lineage>
        <taxon>Eukaryota</taxon>
        <taxon>Fungi</taxon>
        <taxon>Dikarya</taxon>
        <taxon>Basidiomycota</taxon>
        <taxon>Agaricomycotina</taxon>
        <taxon>Agaricomycetes</taxon>
        <taxon>Agaricomycetidae</taxon>
        <taxon>Agaricales</taxon>
        <taxon>Tricholomatineae</taxon>
        <taxon>Lyophyllaceae</taxon>
        <taxon>Sphagnurus</taxon>
    </lineage>
</organism>
<evidence type="ECO:0000256" key="8">
    <source>
        <dbReference type="ARBA" id="ARBA00023002"/>
    </source>
</evidence>
<keyword evidence="6" id="KW-0964">Secreted</keyword>
<comment type="catalytic activity">
    <reaction evidence="1">
        <text>4 hydroquinone + O2 = 4 benzosemiquinone + 2 H2O</text>
        <dbReference type="Rhea" id="RHEA:11276"/>
        <dbReference type="ChEBI" id="CHEBI:15377"/>
        <dbReference type="ChEBI" id="CHEBI:15379"/>
        <dbReference type="ChEBI" id="CHEBI:17594"/>
        <dbReference type="ChEBI" id="CHEBI:17977"/>
        <dbReference type="EC" id="1.10.3.2"/>
    </reaction>
</comment>
<dbReference type="InterPro" id="IPR008972">
    <property type="entry name" value="Cupredoxin"/>
</dbReference>
<evidence type="ECO:0000256" key="9">
    <source>
        <dbReference type="ARBA" id="ARBA00023008"/>
    </source>
</evidence>
<evidence type="ECO:0000256" key="3">
    <source>
        <dbReference type="ARBA" id="ARBA00004613"/>
    </source>
</evidence>
<comment type="similarity">
    <text evidence="4">Belongs to the multicopper oxidase family.</text>
</comment>
<sequence>MSSAMKKGGLPPRADTTLINGSGRYVGGPMVPLSVINVQRYKRYRFRLIAMACDTAFHFAVDKHSLLVIEADGEPTVPLEVDSLQIFAGQRYSVVLIADQPVSNYWIRANPDIRGHPGFDGGRNSAILRYQGAPAVEPTNTDTTSTNPLKEINLHALLDPLAPGSPWQGGADVSLNIAHTFNFQTFQFEMNGAAFHPPTVPVLLQILSGAQNAQDILPQGSVYALPANKVIEISLPGTGLELGGPVSLSILSHSNLAEKKIVAPVPSPWRTCYISFFDADDSDITTFIL</sequence>
<evidence type="ECO:0000256" key="7">
    <source>
        <dbReference type="ARBA" id="ARBA00022723"/>
    </source>
</evidence>
<comment type="caution">
    <text evidence="11">The sequence shown here is derived from an EMBL/GenBank/DDBJ whole genome shotgun (WGS) entry which is preliminary data.</text>
</comment>
<evidence type="ECO:0000256" key="2">
    <source>
        <dbReference type="ARBA" id="ARBA00001935"/>
    </source>
</evidence>
<dbReference type="GO" id="GO:0046872">
    <property type="term" value="F:metal ion binding"/>
    <property type="evidence" value="ECO:0007669"/>
    <property type="project" value="UniProtKB-KW"/>
</dbReference>
<dbReference type="GO" id="GO:0005576">
    <property type="term" value="C:extracellular region"/>
    <property type="evidence" value="ECO:0007669"/>
    <property type="project" value="UniProtKB-SubCell"/>
</dbReference>
<comment type="cofactor">
    <cofactor evidence="2">
        <name>Cu cation</name>
        <dbReference type="ChEBI" id="CHEBI:23378"/>
    </cofactor>
</comment>
<dbReference type="Gene3D" id="2.60.40.420">
    <property type="entry name" value="Cupredoxins - blue copper proteins"/>
    <property type="match status" value="2"/>
</dbReference>
<dbReference type="PANTHER" id="PTHR11709:SF394">
    <property type="entry name" value="FI03373P-RELATED"/>
    <property type="match status" value="1"/>
</dbReference>
<dbReference type="Proteomes" id="UP000717328">
    <property type="component" value="Unassembled WGS sequence"/>
</dbReference>
<dbReference type="Pfam" id="PF00394">
    <property type="entry name" value="Cu-oxidase"/>
    <property type="match status" value="1"/>
</dbReference>
<dbReference type="EC" id="1.10.3.2" evidence="5"/>
<dbReference type="SUPFAM" id="SSF49503">
    <property type="entry name" value="Cupredoxins"/>
    <property type="match status" value="2"/>
</dbReference>
<accession>A0A9P7K765</accession>
<gene>
    <name evidence="11" type="ORF">H0H81_011681</name>
</gene>
<comment type="subcellular location">
    <subcellularLocation>
        <location evidence="3">Secreted</location>
    </subcellularLocation>
</comment>
<dbReference type="PANTHER" id="PTHR11709">
    <property type="entry name" value="MULTI-COPPER OXIDASE"/>
    <property type="match status" value="1"/>
</dbReference>
<dbReference type="InterPro" id="IPR045087">
    <property type="entry name" value="Cu-oxidase_fam"/>
</dbReference>
<keyword evidence="9" id="KW-0186">Copper</keyword>
<protein>
    <recommendedName>
        <fullName evidence="5">laccase</fullName>
        <ecNumber evidence="5">1.10.3.2</ecNumber>
    </recommendedName>
</protein>
<keyword evidence="8" id="KW-0560">Oxidoreductase</keyword>
<evidence type="ECO:0000313" key="12">
    <source>
        <dbReference type="Proteomes" id="UP000717328"/>
    </source>
</evidence>
<evidence type="ECO:0000256" key="1">
    <source>
        <dbReference type="ARBA" id="ARBA00000349"/>
    </source>
</evidence>
<dbReference type="EMBL" id="JABCKI010005754">
    <property type="protein sequence ID" value="KAG5638595.1"/>
    <property type="molecule type" value="Genomic_DNA"/>
</dbReference>
<dbReference type="InterPro" id="IPR001117">
    <property type="entry name" value="Cu-oxidase_2nd"/>
</dbReference>
<reference evidence="11" key="1">
    <citation type="submission" date="2021-02" db="EMBL/GenBank/DDBJ databases">
        <authorList>
            <person name="Nieuwenhuis M."/>
            <person name="Van De Peppel L.J.J."/>
        </authorList>
    </citation>
    <scope>NUCLEOTIDE SEQUENCE</scope>
    <source>
        <strain evidence="11">D49</strain>
    </source>
</reference>
<evidence type="ECO:0000256" key="6">
    <source>
        <dbReference type="ARBA" id="ARBA00022525"/>
    </source>
</evidence>
<dbReference type="GO" id="GO:0052716">
    <property type="term" value="F:hydroquinone:oxygen oxidoreductase activity"/>
    <property type="evidence" value="ECO:0007669"/>
    <property type="project" value="UniProtKB-EC"/>
</dbReference>
<dbReference type="OrthoDB" id="2121828at2759"/>
<feature type="domain" description="Plastocyanin-like" evidence="10">
    <location>
        <begin position="6"/>
        <end position="133"/>
    </location>
</feature>
<reference evidence="11" key="2">
    <citation type="submission" date="2021-10" db="EMBL/GenBank/DDBJ databases">
        <title>Phylogenomics reveals ancestral predisposition of the termite-cultivated fungus Termitomyces towards a domesticated lifestyle.</title>
        <authorList>
            <person name="Auxier B."/>
            <person name="Grum-Grzhimaylo A."/>
            <person name="Cardenas M.E."/>
            <person name="Lodge J.D."/>
            <person name="Laessoe T."/>
            <person name="Pedersen O."/>
            <person name="Smith M.E."/>
            <person name="Kuyper T.W."/>
            <person name="Franco-Molano E.A."/>
            <person name="Baroni T.J."/>
            <person name="Aanen D.K."/>
        </authorList>
    </citation>
    <scope>NUCLEOTIDE SEQUENCE</scope>
    <source>
        <strain evidence="11">D49</strain>
    </source>
</reference>
<evidence type="ECO:0000256" key="4">
    <source>
        <dbReference type="ARBA" id="ARBA00010609"/>
    </source>
</evidence>
<evidence type="ECO:0000313" key="11">
    <source>
        <dbReference type="EMBL" id="KAG5638595.1"/>
    </source>
</evidence>
<evidence type="ECO:0000259" key="10">
    <source>
        <dbReference type="Pfam" id="PF00394"/>
    </source>
</evidence>
<keyword evidence="12" id="KW-1185">Reference proteome</keyword>
<name>A0A9P7K765_9AGAR</name>
<evidence type="ECO:0000256" key="5">
    <source>
        <dbReference type="ARBA" id="ARBA00012297"/>
    </source>
</evidence>
<proteinExistence type="inferred from homology"/>
<keyword evidence="7" id="KW-0479">Metal-binding</keyword>
<dbReference type="AlphaFoldDB" id="A0A9P7K765"/>